<dbReference type="SUPFAM" id="SSF53955">
    <property type="entry name" value="Lysozyme-like"/>
    <property type="match status" value="1"/>
</dbReference>
<dbReference type="Pfam" id="PF01464">
    <property type="entry name" value="SLT"/>
    <property type="match status" value="1"/>
</dbReference>
<dbReference type="AlphaFoldDB" id="A0A6I3L6Q4"/>
<name>A0A6I3L6Q4_9NOCA</name>
<comment type="caution">
    <text evidence="2">The sequence shown here is derived from an EMBL/GenBank/DDBJ whole genome shotgun (WGS) entry which is preliminary data.</text>
</comment>
<organism evidence="2 3">
    <name type="scientific">Nocardia aurantiaca</name>
    <dbReference type="NCBI Taxonomy" id="2675850"/>
    <lineage>
        <taxon>Bacteria</taxon>
        <taxon>Bacillati</taxon>
        <taxon>Actinomycetota</taxon>
        <taxon>Actinomycetes</taxon>
        <taxon>Mycobacteriales</taxon>
        <taxon>Nocardiaceae</taxon>
        <taxon>Nocardia</taxon>
    </lineage>
</organism>
<dbReference type="InterPro" id="IPR008258">
    <property type="entry name" value="Transglycosylase_SLT_dom_1"/>
</dbReference>
<gene>
    <name evidence="2" type="ORF">GLP40_28240</name>
</gene>
<dbReference type="Proteomes" id="UP000432464">
    <property type="component" value="Unassembled WGS sequence"/>
</dbReference>
<feature type="domain" description="Transglycosylase SLT" evidence="1">
    <location>
        <begin position="69"/>
        <end position="138"/>
    </location>
</feature>
<dbReference type="EMBL" id="WMBB01000015">
    <property type="protein sequence ID" value="MTE16640.1"/>
    <property type="molecule type" value="Genomic_DNA"/>
</dbReference>
<dbReference type="InterPro" id="IPR023346">
    <property type="entry name" value="Lysozyme-like_dom_sf"/>
</dbReference>
<evidence type="ECO:0000313" key="3">
    <source>
        <dbReference type="Proteomes" id="UP000432464"/>
    </source>
</evidence>
<accession>A0A6I3L6Q4</accession>
<sequence length="146" mass="16120">MAALAPLTVAVGAADARTEIADPIAGSTLPAALPVDPASLLQLVGAVQRYSKPALQILSRLIVPEDQWASFNQIITHESDWQVFAINPASGAYGLAQALPAHKMFSEGPDWMFNPLTQLRWAYRYMVARYGSPNAAWEFWQAHHWY</sequence>
<reference evidence="2 3" key="1">
    <citation type="submission" date="2019-11" db="EMBL/GenBank/DDBJ databases">
        <title>Nocardia sp. nov. CT2-14 isolated from soil.</title>
        <authorList>
            <person name="Kanchanasin P."/>
            <person name="Tanasupawat S."/>
            <person name="Yuki M."/>
            <person name="Kudo T."/>
        </authorList>
    </citation>
    <scope>NUCLEOTIDE SEQUENCE [LARGE SCALE GENOMIC DNA]</scope>
    <source>
        <strain evidence="2 3">CT2-14</strain>
    </source>
</reference>
<evidence type="ECO:0000313" key="2">
    <source>
        <dbReference type="EMBL" id="MTE16640.1"/>
    </source>
</evidence>
<proteinExistence type="predicted"/>
<protein>
    <submittedName>
        <fullName evidence="2">Transglycosylase SLT domain-containing protein</fullName>
    </submittedName>
</protein>
<keyword evidence="3" id="KW-1185">Reference proteome</keyword>
<dbReference type="Gene3D" id="1.10.530.10">
    <property type="match status" value="1"/>
</dbReference>
<evidence type="ECO:0000259" key="1">
    <source>
        <dbReference type="Pfam" id="PF01464"/>
    </source>
</evidence>